<dbReference type="PANTHER" id="PTHR10621:SF0">
    <property type="entry name" value="UV EXCISION REPAIR PROTEIN RAD23"/>
    <property type="match status" value="1"/>
</dbReference>
<keyword evidence="1" id="KW-0812">Transmembrane</keyword>
<feature type="domain" description="Ubiquitin-like" evidence="2">
    <location>
        <begin position="394"/>
        <end position="473"/>
    </location>
</feature>
<keyword evidence="1" id="KW-0472">Membrane</keyword>
<dbReference type="Proteomes" id="UP001620626">
    <property type="component" value="Unassembled WGS sequence"/>
</dbReference>
<reference evidence="3 4" key="1">
    <citation type="submission" date="2024-10" db="EMBL/GenBank/DDBJ databases">
        <authorList>
            <person name="Kim D."/>
        </authorList>
    </citation>
    <scope>NUCLEOTIDE SEQUENCE [LARGE SCALE GENOMIC DNA]</scope>
    <source>
        <strain evidence="3">BH-2024</strain>
    </source>
</reference>
<feature type="domain" description="Ubiquitin-like" evidence="2">
    <location>
        <begin position="305"/>
        <end position="379"/>
    </location>
</feature>
<protein>
    <recommendedName>
        <fullName evidence="2">Ubiquitin-like domain-containing protein</fullName>
    </recommendedName>
</protein>
<dbReference type="SMART" id="SM00213">
    <property type="entry name" value="UBQ"/>
    <property type="match status" value="7"/>
</dbReference>
<gene>
    <name evidence="3" type="ORF">niasHT_024869</name>
</gene>
<feature type="domain" description="Ubiquitin-like" evidence="2">
    <location>
        <begin position="476"/>
        <end position="548"/>
    </location>
</feature>
<dbReference type="PROSITE" id="PS50053">
    <property type="entry name" value="UBIQUITIN_2"/>
    <property type="match status" value="8"/>
</dbReference>
<keyword evidence="4" id="KW-1185">Reference proteome</keyword>
<dbReference type="InterPro" id="IPR000626">
    <property type="entry name" value="Ubiquitin-like_dom"/>
</dbReference>
<dbReference type="Pfam" id="PF00240">
    <property type="entry name" value="ubiquitin"/>
    <property type="match status" value="6"/>
</dbReference>
<sequence length="762" mass="86436">MSRFGFSLFPVGVSVGIIIMLMLMIPSFNEGMKITVKSGKNIPKNGGAKTDILSKLKKQIRASSSSKNERTSIIIDLNREQNVAALKQAIEKKTGIPPQQQQLRLNSSSGDVLKDGETLKNGGNENAELFMSFGELEILVKYGTESFAIRVDKSDTVATLKQAIKERFGIPNEKQKLRRSNHPTDDNNILEDAKTMDNYQILNGAAILLSFILTLNVETHEPEITVEDKMNGNVFSVEVEGTESVATLRRTIINKLKKDIGLDIRSKPQKLRLNNTFGLALEDDQTMDFYEIKDGQTILLSFGEFQINVQYGMKIVAVGVKGTDTVATLKRRIENIEQFGNISTEKQALRRSNRADDNILENSKTMNDYQIVNGATIFLFFIFTLKIESHERIMNIFMENIKDKVLTVELEGTESVAKLKNKIMNKIKKVAQHNIPTKAQTLRLNNTFGLALEDDQTMEFYKIKDGQTILLSLCEFQISVNYGMETLSVDVKGTDTVATLKRRIENIKQFGNIPPKKQILRRLGGSVYNNDSETMEYYYVRKDATVIVTWNEFEISVKYDEIKEPFTVKVKYDDTVKSLKDKIEEKFRIPPEKQKLSHSRAENLSESKEILYDNSFPICNYYIVKGETIFVSDAFQITVEYTLNDQKAINKVEVKGKDTVKNVKEKIKAMIEKERNVKLKDEGANMELKKSVDKILDQENKTMDAYGIKEGDTIYGNCFKHSKMRRKQASNPPNVPRSVGDAESGTLPSVVRMFGWSYVMSH</sequence>
<feature type="domain" description="Ubiquitin-like" evidence="2">
    <location>
        <begin position="553"/>
        <end position="631"/>
    </location>
</feature>
<dbReference type="Gene3D" id="3.10.20.90">
    <property type="entry name" value="Phosphatidylinositol 3-kinase Catalytic Subunit, Chain A, domain 1"/>
    <property type="match status" value="7"/>
</dbReference>
<evidence type="ECO:0000313" key="3">
    <source>
        <dbReference type="EMBL" id="KAL3089632.1"/>
    </source>
</evidence>
<feature type="transmembrane region" description="Helical" evidence="1">
    <location>
        <begin position="6"/>
        <end position="25"/>
    </location>
</feature>
<proteinExistence type="predicted"/>
<dbReference type="PANTHER" id="PTHR10621">
    <property type="entry name" value="UV EXCISION REPAIR PROTEIN RAD23"/>
    <property type="match status" value="1"/>
</dbReference>
<evidence type="ECO:0000313" key="4">
    <source>
        <dbReference type="Proteomes" id="UP001620626"/>
    </source>
</evidence>
<dbReference type="SUPFAM" id="SSF54236">
    <property type="entry name" value="Ubiquitin-like"/>
    <property type="match status" value="8"/>
</dbReference>
<feature type="domain" description="Ubiquitin-like" evidence="2">
    <location>
        <begin position="635"/>
        <end position="715"/>
    </location>
</feature>
<feature type="domain" description="Ubiquitin-like" evidence="2">
    <location>
        <begin position="136"/>
        <end position="209"/>
    </location>
</feature>
<evidence type="ECO:0000259" key="2">
    <source>
        <dbReference type="PROSITE" id="PS50053"/>
    </source>
</evidence>
<dbReference type="InterPro" id="IPR029071">
    <property type="entry name" value="Ubiquitin-like_domsf"/>
</dbReference>
<organism evidence="3 4">
    <name type="scientific">Heterodera trifolii</name>
    <dbReference type="NCBI Taxonomy" id="157864"/>
    <lineage>
        <taxon>Eukaryota</taxon>
        <taxon>Metazoa</taxon>
        <taxon>Ecdysozoa</taxon>
        <taxon>Nematoda</taxon>
        <taxon>Chromadorea</taxon>
        <taxon>Rhabditida</taxon>
        <taxon>Tylenchina</taxon>
        <taxon>Tylenchomorpha</taxon>
        <taxon>Tylenchoidea</taxon>
        <taxon>Heteroderidae</taxon>
        <taxon>Heteroderinae</taxon>
        <taxon>Heterodera</taxon>
    </lineage>
</organism>
<dbReference type="CDD" id="cd17039">
    <property type="entry name" value="Ubl_ubiquitin_like"/>
    <property type="match status" value="6"/>
</dbReference>
<name>A0ABD2JGJ4_9BILA</name>
<feature type="domain" description="Ubiquitin-like" evidence="2">
    <location>
        <begin position="32"/>
        <end position="123"/>
    </location>
</feature>
<accession>A0ABD2JGJ4</accession>
<keyword evidence="1" id="KW-1133">Transmembrane helix</keyword>
<comment type="caution">
    <text evidence="3">The sequence shown here is derived from an EMBL/GenBank/DDBJ whole genome shotgun (WGS) entry which is preliminary data.</text>
</comment>
<feature type="domain" description="Ubiquitin-like" evidence="2">
    <location>
        <begin position="222"/>
        <end position="300"/>
    </location>
</feature>
<evidence type="ECO:0000256" key="1">
    <source>
        <dbReference type="SAM" id="Phobius"/>
    </source>
</evidence>
<dbReference type="AlphaFoldDB" id="A0ABD2JGJ4"/>
<dbReference type="EMBL" id="JBICBT010000979">
    <property type="protein sequence ID" value="KAL3089632.1"/>
    <property type="molecule type" value="Genomic_DNA"/>
</dbReference>